<evidence type="ECO:0000313" key="2">
    <source>
        <dbReference type="EMBL" id="OHA24490.1"/>
    </source>
</evidence>
<dbReference type="Proteomes" id="UP000178413">
    <property type="component" value="Unassembled WGS sequence"/>
</dbReference>
<evidence type="ECO:0000313" key="3">
    <source>
        <dbReference type="Proteomes" id="UP000178413"/>
    </source>
</evidence>
<keyword evidence="1" id="KW-0472">Membrane</keyword>
<feature type="transmembrane region" description="Helical" evidence="1">
    <location>
        <begin position="30"/>
        <end position="50"/>
    </location>
</feature>
<accession>A0A1G2MKN9</accession>
<dbReference type="EMBL" id="MHRM01000003">
    <property type="protein sequence ID" value="OHA24490.1"/>
    <property type="molecule type" value="Genomic_DNA"/>
</dbReference>
<organism evidence="2 3">
    <name type="scientific">Candidatus Taylorbacteria bacterium RIFCSPHIGHO2_02_FULL_44_12</name>
    <dbReference type="NCBI Taxonomy" id="1802308"/>
    <lineage>
        <taxon>Bacteria</taxon>
        <taxon>Candidatus Tayloriibacteriota</taxon>
    </lineage>
</organism>
<feature type="transmembrane region" description="Helical" evidence="1">
    <location>
        <begin position="62"/>
        <end position="84"/>
    </location>
</feature>
<evidence type="ECO:0000256" key="1">
    <source>
        <dbReference type="SAM" id="Phobius"/>
    </source>
</evidence>
<feature type="transmembrane region" description="Helical" evidence="1">
    <location>
        <begin position="90"/>
        <end position="108"/>
    </location>
</feature>
<comment type="caution">
    <text evidence="2">The sequence shown here is derived from an EMBL/GenBank/DDBJ whole genome shotgun (WGS) entry which is preliminary data.</text>
</comment>
<gene>
    <name evidence="2" type="ORF">A3D50_00295</name>
</gene>
<proteinExistence type="predicted"/>
<keyword evidence="1" id="KW-1133">Transmembrane helix</keyword>
<protein>
    <submittedName>
        <fullName evidence="2">Uncharacterized protein</fullName>
    </submittedName>
</protein>
<sequence length="116" mass="12677">MSIFTFLVVPFVYAQEIAQEAGPTTFAGSYTLWIAIVIGLVASILTFRYAIQMKGSTVGQILNLFGFGMFVVVLGFLSVVVAWAEAPTQKIVHDLLFILGYILMLVGASRIRRLSA</sequence>
<keyword evidence="1" id="KW-0812">Transmembrane</keyword>
<name>A0A1G2MKN9_9BACT</name>
<reference evidence="2 3" key="1">
    <citation type="journal article" date="2016" name="Nat. Commun.">
        <title>Thousands of microbial genomes shed light on interconnected biogeochemical processes in an aquifer system.</title>
        <authorList>
            <person name="Anantharaman K."/>
            <person name="Brown C.T."/>
            <person name="Hug L.A."/>
            <person name="Sharon I."/>
            <person name="Castelle C.J."/>
            <person name="Probst A.J."/>
            <person name="Thomas B.C."/>
            <person name="Singh A."/>
            <person name="Wilkins M.J."/>
            <person name="Karaoz U."/>
            <person name="Brodie E.L."/>
            <person name="Williams K.H."/>
            <person name="Hubbard S.S."/>
            <person name="Banfield J.F."/>
        </authorList>
    </citation>
    <scope>NUCLEOTIDE SEQUENCE [LARGE SCALE GENOMIC DNA]</scope>
</reference>
<dbReference type="STRING" id="1802308.A3D50_00295"/>
<dbReference type="AlphaFoldDB" id="A0A1G2MKN9"/>